<organism evidence="16 17">
    <name type="scientific">Lactobacillus helveticus</name>
    <name type="common">Lactobacillus suntoryeus</name>
    <dbReference type="NCBI Taxonomy" id="1587"/>
    <lineage>
        <taxon>Bacteria</taxon>
        <taxon>Bacillati</taxon>
        <taxon>Bacillota</taxon>
        <taxon>Bacilli</taxon>
        <taxon>Lactobacillales</taxon>
        <taxon>Lactobacillaceae</taxon>
        <taxon>Lactobacillus</taxon>
    </lineage>
</organism>
<feature type="binding site" evidence="14">
    <location>
        <position position="36"/>
    </location>
    <ligand>
        <name>L-threonine</name>
        <dbReference type="ChEBI" id="CHEBI:57926"/>
    </ligand>
</feature>
<dbReference type="EC" id="2.7.7.87" evidence="3 13"/>
<gene>
    <name evidence="16" type="ORF">LHEJCM1062_19280</name>
</gene>
<dbReference type="PIRSF" id="PIRSF004930">
    <property type="entry name" value="Tln_factor_SUA5"/>
    <property type="match status" value="1"/>
</dbReference>
<comment type="catalytic activity">
    <reaction evidence="12 13">
        <text>L-threonine + hydrogencarbonate + ATP = L-threonylcarbamoyladenylate + diphosphate + H2O</text>
        <dbReference type="Rhea" id="RHEA:36407"/>
        <dbReference type="ChEBI" id="CHEBI:15377"/>
        <dbReference type="ChEBI" id="CHEBI:17544"/>
        <dbReference type="ChEBI" id="CHEBI:30616"/>
        <dbReference type="ChEBI" id="CHEBI:33019"/>
        <dbReference type="ChEBI" id="CHEBI:57926"/>
        <dbReference type="ChEBI" id="CHEBI:73682"/>
        <dbReference type="EC" id="2.7.7.87"/>
    </reaction>
</comment>
<comment type="caution">
    <text evidence="16">The sequence shown here is derived from an EMBL/GenBank/DDBJ whole genome shotgun (WGS) entry which is preliminary data.</text>
</comment>
<feature type="binding site" evidence="14">
    <location>
        <position position="145"/>
    </location>
    <ligand>
        <name>ATP</name>
        <dbReference type="ChEBI" id="CHEBI:30616"/>
    </ligand>
</feature>
<evidence type="ECO:0000259" key="15">
    <source>
        <dbReference type="PROSITE" id="PS51163"/>
    </source>
</evidence>
<dbReference type="Pfam" id="PF03481">
    <property type="entry name" value="Sua5_C"/>
    <property type="match status" value="1"/>
</dbReference>
<evidence type="ECO:0000256" key="14">
    <source>
        <dbReference type="PIRSR" id="PIRSR004930-1"/>
    </source>
</evidence>
<feature type="binding site" evidence="14">
    <location>
        <position position="153"/>
    </location>
    <ligand>
        <name>ATP</name>
        <dbReference type="ChEBI" id="CHEBI:30616"/>
    </ligand>
</feature>
<dbReference type="Gene3D" id="3.90.870.10">
    <property type="entry name" value="DHBP synthase"/>
    <property type="match status" value="1"/>
</dbReference>
<dbReference type="GO" id="GO:0000049">
    <property type="term" value="F:tRNA binding"/>
    <property type="evidence" value="ECO:0007669"/>
    <property type="project" value="TreeGrafter"/>
</dbReference>
<evidence type="ECO:0000256" key="11">
    <source>
        <dbReference type="ARBA" id="ARBA00029774"/>
    </source>
</evidence>
<dbReference type="SUPFAM" id="SSF55821">
    <property type="entry name" value="YrdC/RibB"/>
    <property type="match status" value="1"/>
</dbReference>
<feature type="binding site" evidence="14">
    <location>
        <position position="59"/>
    </location>
    <ligand>
        <name>ATP</name>
        <dbReference type="ChEBI" id="CHEBI:30616"/>
    </ligand>
</feature>
<evidence type="ECO:0000256" key="7">
    <source>
        <dbReference type="ARBA" id="ARBA00022694"/>
    </source>
</evidence>
<evidence type="ECO:0000256" key="13">
    <source>
        <dbReference type="PIRNR" id="PIRNR004930"/>
    </source>
</evidence>
<dbReference type="InterPro" id="IPR038385">
    <property type="entry name" value="Sua5/YwlC_C"/>
</dbReference>
<protein>
    <recommendedName>
        <fullName evidence="4 13">Threonylcarbamoyl-AMP synthase</fullName>
        <shortName evidence="13">TC-AMP synthase</shortName>
        <ecNumber evidence="3 13">2.7.7.87</ecNumber>
    </recommendedName>
    <alternativeName>
        <fullName evidence="11 13">L-threonylcarbamoyladenylate synthase</fullName>
    </alternativeName>
</protein>
<keyword evidence="8 13" id="KW-0548">Nucleotidyltransferase</keyword>
<reference evidence="16" key="1">
    <citation type="submission" date="2020-07" db="EMBL/GenBank/DDBJ databases">
        <title>Draft genome sequence of Lactobacillus helveticus strain JCM 1062.</title>
        <authorList>
            <person name="Endo A."/>
            <person name="Maeno S."/>
            <person name="Kido Y."/>
        </authorList>
    </citation>
    <scope>NUCLEOTIDE SEQUENCE</scope>
    <source>
        <strain evidence="16">JCM 1062</strain>
    </source>
</reference>
<evidence type="ECO:0000313" key="17">
    <source>
        <dbReference type="Proteomes" id="UP000630086"/>
    </source>
</evidence>
<dbReference type="Pfam" id="PF01300">
    <property type="entry name" value="Sua5_yciO_yrdC"/>
    <property type="match status" value="1"/>
</dbReference>
<evidence type="ECO:0000256" key="10">
    <source>
        <dbReference type="ARBA" id="ARBA00022840"/>
    </source>
</evidence>
<dbReference type="GO" id="GO:0008033">
    <property type="term" value="P:tRNA processing"/>
    <property type="evidence" value="ECO:0007669"/>
    <property type="project" value="UniProtKB-KW"/>
</dbReference>
<dbReference type="GO" id="GO:0006450">
    <property type="term" value="P:regulation of translational fidelity"/>
    <property type="evidence" value="ECO:0007669"/>
    <property type="project" value="TreeGrafter"/>
</dbReference>
<dbReference type="InterPro" id="IPR050156">
    <property type="entry name" value="TC-AMP_synthase_SUA5"/>
</dbReference>
<feature type="binding site" evidence="14">
    <location>
        <position position="123"/>
    </location>
    <ligand>
        <name>L-threonine</name>
        <dbReference type="ChEBI" id="CHEBI:57926"/>
    </ligand>
</feature>
<keyword evidence="6 13" id="KW-0808">Transferase</keyword>
<evidence type="ECO:0000256" key="8">
    <source>
        <dbReference type="ARBA" id="ARBA00022695"/>
    </source>
</evidence>
<dbReference type="EMBL" id="BLYV01000423">
    <property type="protein sequence ID" value="GFP14056.1"/>
    <property type="molecule type" value="Genomic_DNA"/>
</dbReference>
<dbReference type="PANTHER" id="PTHR17490:SF16">
    <property type="entry name" value="THREONYLCARBAMOYL-AMP SYNTHASE"/>
    <property type="match status" value="1"/>
</dbReference>
<dbReference type="PANTHER" id="PTHR17490">
    <property type="entry name" value="SUA5"/>
    <property type="match status" value="1"/>
</dbReference>
<keyword evidence="9 13" id="KW-0547">Nucleotide-binding</keyword>
<dbReference type="InterPro" id="IPR017945">
    <property type="entry name" value="DHBP_synth_RibB-like_a/b_dom"/>
</dbReference>
<feature type="domain" description="YrdC-like" evidence="15">
    <location>
        <begin position="14"/>
        <end position="201"/>
    </location>
</feature>
<evidence type="ECO:0000256" key="9">
    <source>
        <dbReference type="ARBA" id="ARBA00022741"/>
    </source>
</evidence>
<comment type="similarity">
    <text evidence="2 13">Belongs to the SUA5 family.</text>
</comment>
<dbReference type="AlphaFoldDB" id="A0AAV4E710"/>
<dbReference type="NCBIfam" id="TIGR00057">
    <property type="entry name" value="L-threonylcarbamoyladenylate synthase"/>
    <property type="match status" value="1"/>
</dbReference>
<evidence type="ECO:0000313" key="16">
    <source>
        <dbReference type="EMBL" id="GFP14056.1"/>
    </source>
</evidence>
<evidence type="ECO:0000256" key="1">
    <source>
        <dbReference type="ARBA" id="ARBA00004496"/>
    </source>
</evidence>
<feature type="binding site" evidence="14">
    <location>
        <position position="119"/>
    </location>
    <ligand>
        <name>ATP</name>
        <dbReference type="ChEBI" id="CHEBI:30616"/>
    </ligand>
</feature>
<dbReference type="GO" id="GO:0003725">
    <property type="term" value="F:double-stranded RNA binding"/>
    <property type="evidence" value="ECO:0007669"/>
    <property type="project" value="UniProtKB-UniRule"/>
</dbReference>
<dbReference type="InterPro" id="IPR006070">
    <property type="entry name" value="Sua5-like_dom"/>
</dbReference>
<keyword evidence="10 13" id="KW-0067">ATP-binding</keyword>
<feature type="binding site" evidence="14">
    <location>
        <position position="197"/>
    </location>
    <ligand>
        <name>ATP</name>
        <dbReference type="ChEBI" id="CHEBI:30616"/>
    </ligand>
</feature>
<dbReference type="GO" id="GO:0005524">
    <property type="term" value="F:ATP binding"/>
    <property type="evidence" value="ECO:0007669"/>
    <property type="project" value="UniProtKB-UniRule"/>
</dbReference>
<feature type="binding site" evidence="14">
    <location>
        <position position="237"/>
    </location>
    <ligand>
        <name>ATP</name>
        <dbReference type="ChEBI" id="CHEBI:30616"/>
    </ligand>
</feature>
<proteinExistence type="inferred from homology"/>
<evidence type="ECO:0000256" key="3">
    <source>
        <dbReference type="ARBA" id="ARBA00012584"/>
    </source>
</evidence>
<accession>A0AAV4E710</accession>
<keyword evidence="7 13" id="KW-0819">tRNA processing</keyword>
<dbReference type="GO" id="GO:0061710">
    <property type="term" value="F:L-threonylcarbamoyladenylate synthase"/>
    <property type="evidence" value="ECO:0007669"/>
    <property type="project" value="UniProtKB-EC"/>
</dbReference>
<feature type="binding site" evidence="14">
    <location>
        <position position="183"/>
    </location>
    <ligand>
        <name>L-threonine</name>
        <dbReference type="ChEBI" id="CHEBI:57926"/>
    </ligand>
</feature>
<keyword evidence="5 13" id="KW-0963">Cytoplasm</keyword>
<dbReference type="Gene3D" id="3.40.50.11030">
    <property type="entry name" value="Threonylcarbamoyl-AMP synthase, C-terminal domain"/>
    <property type="match status" value="1"/>
</dbReference>
<evidence type="ECO:0000256" key="12">
    <source>
        <dbReference type="ARBA" id="ARBA00048366"/>
    </source>
</evidence>
<dbReference type="FunFam" id="3.90.870.10:FF:000009">
    <property type="entry name" value="Threonylcarbamoyl-AMP synthase, putative"/>
    <property type="match status" value="1"/>
</dbReference>
<dbReference type="InterPro" id="IPR005145">
    <property type="entry name" value="Sua5_C"/>
</dbReference>
<evidence type="ECO:0000256" key="4">
    <source>
        <dbReference type="ARBA" id="ARBA00015492"/>
    </source>
</evidence>
<feature type="binding site" evidence="14">
    <location>
        <position position="63"/>
    </location>
    <ligand>
        <name>ATP</name>
        <dbReference type="ChEBI" id="CHEBI:30616"/>
    </ligand>
</feature>
<evidence type="ECO:0000256" key="2">
    <source>
        <dbReference type="ARBA" id="ARBA00007663"/>
    </source>
</evidence>
<evidence type="ECO:0000256" key="5">
    <source>
        <dbReference type="ARBA" id="ARBA00022490"/>
    </source>
</evidence>
<dbReference type="PROSITE" id="PS51163">
    <property type="entry name" value="YRDC"/>
    <property type="match status" value="1"/>
</dbReference>
<evidence type="ECO:0000256" key="6">
    <source>
        <dbReference type="ARBA" id="ARBA00022679"/>
    </source>
</evidence>
<comment type="subcellular location">
    <subcellularLocation>
        <location evidence="1 13">Cytoplasm</location>
    </subcellularLocation>
</comment>
<sequence>MAKIKIMETKIFKKDQIDEAVKLLAEGELVAFPTETVYGLGAIATKEKSVKGVYAAKGRPSDNPLIVTVSDEKMMERYAKEVPERAKKLIKHFWPGPLTLLLFVKPGTLPDAVTGGLDTVAFRCPDDQLTHDLIAKLGYPIVGPSANTSTKPSPTTAEHVYHDLKDKIAGIIDGGPTRVGLESTIIDLSVKTPIVLRPGEITPEELSEVLGEKVLINTGKVADKDVPKAPGMKYRHYAPSEPVVVVDDPADFGKIDFNDKTGVAALGSVLDQINLPEENKFDLGKNLIDADHNLFGALRYFDDKDDIETIYVQGFDEGEESLAYMNRLNKAAGGHHLNK</sequence>
<dbReference type="InterPro" id="IPR010923">
    <property type="entry name" value="T(6)A37_SUA5"/>
</dbReference>
<dbReference type="Proteomes" id="UP000630086">
    <property type="component" value="Unassembled WGS sequence"/>
</dbReference>
<comment type="function">
    <text evidence="13">Required for the formation of a threonylcarbamoyl group on adenosine at position 37 (t(6)A37) in tRNAs that read codons beginning with adenine.</text>
</comment>
<dbReference type="GO" id="GO:0005737">
    <property type="term" value="C:cytoplasm"/>
    <property type="evidence" value="ECO:0007669"/>
    <property type="project" value="UniProtKB-SubCell"/>
</dbReference>
<name>A0AAV4E710_LACHE</name>